<evidence type="ECO:0000256" key="3">
    <source>
        <dbReference type="ARBA" id="ARBA00022487"/>
    </source>
</evidence>
<dbReference type="GO" id="GO:0005634">
    <property type="term" value="C:nucleus"/>
    <property type="evidence" value="ECO:0007669"/>
    <property type="project" value="TreeGrafter"/>
</dbReference>
<dbReference type="SUPFAM" id="SSF53474">
    <property type="entry name" value="alpha/beta-Hydrolases"/>
    <property type="match status" value="1"/>
</dbReference>
<dbReference type="PANTHER" id="PTHR48070:SF6">
    <property type="entry name" value="ESTERASE OVCA2"/>
    <property type="match status" value="1"/>
</dbReference>
<comment type="function">
    <text evidence="7">Exhibits ester hydrolase activity with a strong preference for long-chain alkyl ester substrates and high selectivity against a variety of short, branched, and substituted esters. Is able to hydrolyze ester bonds within a wide range of p-nitrophenyl derivatives (C2-C14) in vitro, with a strong preference toward substrates of &gt;8 carbons.</text>
</comment>
<evidence type="ECO:0000256" key="4">
    <source>
        <dbReference type="ARBA" id="ARBA00022801"/>
    </source>
</evidence>
<sequence length="350" mass="36071">MDGDAPLPLDGSAARQPRTGSQQGQAVSPAAPDGTGGPVPPRPVPSRRGRPVPPGTPRPAPGTTSPRRGLPPPGGALGAQPGEAPPLRPPRPMSALCFGGKRRGGGGGVSRKGRSRLPVAAGAMSEGRPLRLLGLHGYRQSERRFRQRTGALRKALRGRAELVAVNAPHLVPGGEGDDDGDDPPRGWWFSGPRTFDAGEVAAAPAGLEESLSAVAAALAEHGPFDGLLGFSQGAALAAMVCALRARGDPRFPVAFAILVAGFASRAPAHGHFYREPIALPTLHVVGDADAVIAAPLSRELAQRFVEPVVLTHPGGHFVPAAAPQKKAYLDFLDRFHPGQGQAEPPGAETV</sequence>
<reference evidence="11" key="1">
    <citation type="submission" date="2025-08" db="UniProtKB">
        <authorList>
            <consortium name="Ensembl"/>
        </authorList>
    </citation>
    <scope>IDENTIFICATION</scope>
</reference>
<dbReference type="Proteomes" id="UP000694419">
    <property type="component" value="Unplaced"/>
</dbReference>
<keyword evidence="3" id="KW-0719">Serine esterase</keyword>
<name>A0A8C3JP66_9CHAR</name>
<evidence type="ECO:0000256" key="9">
    <source>
        <dbReference type="SAM" id="MobiDB-lite"/>
    </source>
</evidence>
<feature type="compositionally biased region" description="Pro residues" evidence="9">
    <location>
        <begin position="83"/>
        <end position="92"/>
    </location>
</feature>
<reference evidence="11" key="2">
    <citation type="submission" date="2025-09" db="UniProtKB">
        <authorList>
            <consortium name="Ensembl"/>
        </authorList>
    </citation>
    <scope>IDENTIFICATION</scope>
</reference>
<keyword evidence="4" id="KW-0378">Hydrolase</keyword>
<accession>A0A8C3JP66</accession>
<comment type="similarity">
    <text evidence="1">Belongs to the LovG family.</text>
</comment>
<dbReference type="Ensembl" id="ENSCPGT00000011985.1">
    <property type="protein sequence ID" value="ENSCPGP00000010930.1"/>
    <property type="gene ID" value="ENSCPGG00000007780.1"/>
</dbReference>
<dbReference type="Gene3D" id="3.40.50.1820">
    <property type="entry name" value="alpha/beta hydrolase"/>
    <property type="match status" value="1"/>
</dbReference>
<evidence type="ECO:0000256" key="2">
    <source>
        <dbReference type="ARBA" id="ARBA00021974"/>
    </source>
</evidence>
<organism evidence="11 12">
    <name type="scientific">Calidris pygmaea</name>
    <name type="common">Spoon-billed sandpiper</name>
    <dbReference type="NCBI Taxonomy" id="425635"/>
    <lineage>
        <taxon>Eukaryota</taxon>
        <taxon>Metazoa</taxon>
        <taxon>Chordata</taxon>
        <taxon>Craniata</taxon>
        <taxon>Vertebrata</taxon>
        <taxon>Euteleostomi</taxon>
        <taxon>Archelosauria</taxon>
        <taxon>Archosauria</taxon>
        <taxon>Dinosauria</taxon>
        <taxon>Saurischia</taxon>
        <taxon>Theropoda</taxon>
        <taxon>Coelurosauria</taxon>
        <taxon>Aves</taxon>
        <taxon>Neognathae</taxon>
        <taxon>Neoaves</taxon>
        <taxon>Charadriiformes</taxon>
        <taxon>Scolopacidae</taxon>
        <taxon>Calidris</taxon>
    </lineage>
</organism>
<dbReference type="GO" id="GO:0032526">
    <property type="term" value="P:response to retinoic acid"/>
    <property type="evidence" value="ECO:0007669"/>
    <property type="project" value="TreeGrafter"/>
</dbReference>
<evidence type="ECO:0000256" key="6">
    <source>
        <dbReference type="ARBA" id="ARBA00051142"/>
    </source>
</evidence>
<keyword evidence="12" id="KW-1185">Reference proteome</keyword>
<protein>
    <recommendedName>
        <fullName evidence="2">Esterase OVCA2</fullName>
        <ecNumber evidence="5">3.1.1.1</ecNumber>
    </recommendedName>
    <alternativeName>
        <fullName evidence="8">OVCA2 serine hydrolase domain-containing protein</fullName>
    </alternativeName>
</protein>
<evidence type="ECO:0000256" key="7">
    <source>
        <dbReference type="ARBA" id="ARBA00093420"/>
    </source>
</evidence>
<evidence type="ECO:0000313" key="11">
    <source>
        <dbReference type="Ensembl" id="ENSCPGP00000010930.1"/>
    </source>
</evidence>
<evidence type="ECO:0000313" key="12">
    <source>
        <dbReference type="Proteomes" id="UP000694419"/>
    </source>
</evidence>
<dbReference type="GO" id="GO:0005737">
    <property type="term" value="C:cytoplasm"/>
    <property type="evidence" value="ECO:0007669"/>
    <property type="project" value="TreeGrafter"/>
</dbReference>
<proteinExistence type="inferred from homology"/>
<evidence type="ECO:0000256" key="8">
    <source>
        <dbReference type="ARBA" id="ARBA00093679"/>
    </source>
</evidence>
<dbReference type="InterPro" id="IPR029058">
    <property type="entry name" value="AB_hydrolase_fold"/>
</dbReference>
<comment type="catalytic activity">
    <reaction evidence="6">
        <text>a carboxylic ester + H2O = an alcohol + a carboxylate + H(+)</text>
        <dbReference type="Rhea" id="RHEA:21164"/>
        <dbReference type="ChEBI" id="CHEBI:15377"/>
        <dbReference type="ChEBI" id="CHEBI:15378"/>
        <dbReference type="ChEBI" id="CHEBI:29067"/>
        <dbReference type="ChEBI" id="CHEBI:30879"/>
        <dbReference type="ChEBI" id="CHEBI:33308"/>
        <dbReference type="EC" id="3.1.1.1"/>
    </reaction>
</comment>
<evidence type="ECO:0000256" key="5">
    <source>
        <dbReference type="ARBA" id="ARBA00039155"/>
    </source>
</evidence>
<dbReference type="AlphaFoldDB" id="A0A8C3JP66"/>
<dbReference type="PANTHER" id="PTHR48070">
    <property type="entry name" value="ESTERASE OVCA2"/>
    <property type="match status" value="1"/>
</dbReference>
<dbReference type="Pfam" id="PF03959">
    <property type="entry name" value="FSH1"/>
    <property type="match status" value="1"/>
</dbReference>
<dbReference type="FunFam" id="3.40.50.1820:FF:000073">
    <property type="entry name" value="esterase OVCA2 isoform X6"/>
    <property type="match status" value="1"/>
</dbReference>
<dbReference type="InterPro" id="IPR005645">
    <property type="entry name" value="FSH-like_dom"/>
</dbReference>
<evidence type="ECO:0000259" key="10">
    <source>
        <dbReference type="Pfam" id="PF03959"/>
    </source>
</evidence>
<dbReference type="EC" id="3.1.1.1" evidence="5"/>
<dbReference type="GO" id="GO:0106435">
    <property type="term" value="F:carboxylesterase activity"/>
    <property type="evidence" value="ECO:0007669"/>
    <property type="project" value="UniProtKB-EC"/>
</dbReference>
<evidence type="ECO:0000256" key="1">
    <source>
        <dbReference type="ARBA" id="ARBA00005863"/>
    </source>
</evidence>
<feature type="domain" description="Serine hydrolase" evidence="10">
    <location>
        <begin position="128"/>
        <end position="327"/>
    </location>
</feature>
<feature type="region of interest" description="Disordered" evidence="9">
    <location>
        <begin position="1"/>
        <end position="116"/>
    </location>
</feature>
<feature type="compositionally biased region" description="Pro residues" evidence="9">
    <location>
        <begin position="51"/>
        <end position="60"/>
    </location>
</feature>
<dbReference type="InterPro" id="IPR050593">
    <property type="entry name" value="LovG"/>
</dbReference>